<evidence type="ECO:0000313" key="3">
    <source>
        <dbReference type="Proteomes" id="UP001162131"/>
    </source>
</evidence>
<feature type="compositionally biased region" description="Polar residues" evidence="1">
    <location>
        <begin position="206"/>
        <end position="219"/>
    </location>
</feature>
<dbReference type="AlphaFoldDB" id="A0AAU9KAQ4"/>
<keyword evidence="3" id="KW-1185">Reference proteome</keyword>
<name>A0AAU9KAQ4_9CILI</name>
<comment type="caution">
    <text evidence="2">The sequence shown here is derived from an EMBL/GenBank/DDBJ whole genome shotgun (WGS) entry which is preliminary data.</text>
</comment>
<proteinExistence type="predicted"/>
<gene>
    <name evidence="2" type="ORF">BSTOLATCC_MIC63783</name>
</gene>
<protein>
    <recommendedName>
        <fullName evidence="4">Exophilin 5</fullName>
    </recommendedName>
</protein>
<evidence type="ECO:0000256" key="1">
    <source>
        <dbReference type="SAM" id="MobiDB-lite"/>
    </source>
</evidence>
<dbReference type="Proteomes" id="UP001162131">
    <property type="component" value="Unassembled WGS sequence"/>
</dbReference>
<organism evidence="2 3">
    <name type="scientific">Blepharisma stoltei</name>
    <dbReference type="NCBI Taxonomy" id="1481888"/>
    <lineage>
        <taxon>Eukaryota</taxon>
        <taxon>Sar</taxon>
        <taxon>Alveolata</taxon>
        <taxon>Ciliophora</taxon>
        <taxon>Postciliodesmatophora</taxon>
        <taxon>Heterotrichea</taxon>
        <taxon>Heterotrichida</taxon>
        <taxon>Blepharismidae</taxon>
        <taxon>Blepharisma</taxon>
    </lineage>
</organism>
<feature type="region of interest" description="Disordered" evidence="1">
    <location>
        <begin position="200"/>
        <end position="222"/>
    </location>
</feature>
<accession>A0AAU9KAQ4</accession>
<reference evidence="2" key="1">
    <citation type="submission" date="2021-09" db="EMBL/GenBank/DDBJ databases">
        <authorList>
            <consortium name="AG Swart"/>
            <person name="Singh M."/>
            <person name="Singh A."/>
            <person name="Seah K."/>
            <person name="Emmerich C."/>
        </authorList>
    </citation>
    <scope>NUCLEOTIDE SEQUENCE</scope>
    <source>
        <strain evidence="2">ATCC30299</strain>
    </source>
</reference>
<sequence length="301" mass="34120">MDVSTVLKPRRTKTNILTGNNLAKVFSLDEENHQLNPQKIVKNDDKSHFLKRINKDSDLNSSSSETNITKKINPVDEKLHKIPRVKAEICGYTNTLPAQPQKIEAKHKEKQINNFTFEADSRLISAPHKNHNEAKMPRSMTPDQPNRKSHKIAIPHVPLIIHNCFGDTINKEKISPHTGILSFLDDIQNLGLDEVPIRTRTKKSKSSTPMCTSTLNLGSESPYKKRLRTKNISVDRTRAFRFIAGSPNQSPIYKSKKSIVVKKISPTTNYDEKSTMPSTPIRQSGNPIFVLKREFSFNDDS</sequence>
<dbReference type="EMBL" id="CAJZBQ010000062">
    <property type="protein sequence ID" value="CAG9335306.1"/>
    <property type="molecule type" value="Genomic_DNA"/>
</dbReference>
<evidence type="ECO:0008006" key="4">
    <source>
        <dbReference type="Google" id="ProtNLM"/>
    </source>
</evidence>
<evidence type="ECO:0000313" key="2">
    <source>
        <dbReference type="EMBL" id="CAG9335306.1"/>
    </source>
</evidence>